<gene>
    <name evidence="1" type="ORF">JETT_3044</name>
</gene>
<accession>A0A533Q7V8</accession>
<comment type="caution">
    <text evidence="1">The sequence shown here is derived from an EMBL/GenBank/DDBJ whole genome shotgun (WGS) entry which is preliminary data.</text>
</comment>
<protein>
    <submittedName>
        <fullName evidence="1">Uncharacterized protein</fullName>
    </submittedName>
</protein>
<dbReference type="EMBL" id="SULG01000085">
    <property type="protein sequence ID" value="TLD40712.1"/>
    <property type="molecule type" value="Genomic_DNA"/>
</dbReference>
<evidence type="ECO:0000313" key="2">
    <source>
        <dbReference type="Proteomes" id="UP000319783"/>
    </source>
</evidence>
<sequence length="48" mass="5631">MATFYSIFARGRGEPCVRQMGDKQKRFELRRARANTRFAPTQKNIDIP</sequence>
<organism evidence="1 2">
    <name type="scientific">Candidatus Jettenia ecosi</name>
    <dbReference type="NCBI Taxonomy" id="2494326"/>
    <lineage>
        <taxon>Bacteria</taxon>
        <taxon>Pseudomonadati</taxon>
        <taxon>Planctomycetota</taxon>
        <taxon>Candidatus Brocadiia</taxon>
        <taxon>Candidatus Brocadiales</taxon>
        <taxon>Candidatus Brocadiaceae</taxon>
        <taxon>Candidatus Jettenia</taxon>
    </lineage>
</organism>
<proteinExistence type="predicted"/>
<evidence type="ECO:0000313" key="1">
    <source>
        <dbReference type="EMBL" id="TLD40712.1"/>
    </source>
</evidence>
<name>A0A533Q7V8_9BACT</name>
<dbReference type="AlphaFoldDB" id="A0A533Q7V8"/>
<dbReference type="Proteomes" id="UP000319783">
    <property type="component" value="Unassembled WGS sequence"/>
</dbReference>
<reference evidence="1 2" key="1">
    <citation type="submission" date="2019-04" db="EMBL/GenBank/DDBJ databases">
        <title>Genome of a novel bacterium Candidatus Jettenia ecosi reconstructed from metagenome of an anammox bioreactor.</title>
        <authorList>
            <person name="Mardanov A.V."/>
            <person name="Beletsky A.V."/>
            <person name="Ravin N.V."/>
            <person name="Botchkova E.A."/>
            <person name="Litti Y.V."/>
            <person name="Nozhevnikova A.N."/>
        </authorList>
    </citation>
    <scope>NUCLEOTIDE SEQUENCE [LARGE SCALE GENOMIC DNA]</scope>
    <source>
        <strain evidence="1">J2</strain>
    </source>
</reference>